<feature type="domain" description="HicB-like antitoxin of toxin-antitoxin system" evidence="1">
    <location>
        <begin position="3"/>
        <end position="125"/>
    </location>
</feature>
<dbReference type="Proteomes" id="UP001266357">
    <property type="component" value="Unassembled WGS sequence"/>
</dbReference>
<evidence type="ECO:0000313" key="3">
    <source>
        <dbReference type="Proteomes" id="UP001266357"/>
    </source>
</evidence>
<dbReference type="InterPro" id="IPR035069">
    <property type="entry name" value="TTHA1013/TTHA0281-like"/>
</dbReference>
<dbReference type="Gene3D" id="3.30.160.250">
    <property type="match status" value="1"/>
</dbReference>
<proteinExistence type="predicted"/>
<evidence type="ECO:0000313" key="2">
    <source>
        <dbReference type="EMBL" id="MDT0602038.1"/>
    </source>
</evidence>
<organism evidence="2 3">
    <name type="scientific">Thalassotalea castellviae</name>
    <dbReference type="NCBI Taxonomy" id="3075612"/>
    <lineage>
        <taxon>Bacteria</taxon>
        <taxon>Pseudomonadati</taxon>
        <taxon>Pseudomonadota</taxon>
        <taxon>Gammaproteobacteria</taxon>
        <taxon>Alteromonadales</taxon>
        <taxon>Colwelliaceae</taxon>
        <taxon>Thalassotalea</taxon>
    </lineage>
</organism>
<evidence type="ECO:0000259" key="1">
    <source>
        <dbReference type="Pfam" id="PF15919"/>
    </source>
</evidence>
<comment type="caution">
    <text evidence="2">The sequence shown here is derived from an EMBL/GenBank/DDBJ whole genome shotgun (WGS) entry which is preliminary data.</text>
</comment>
<dbReference type="RefSeq" id="WP_311575509.1">
    <property type="nucleotide sequence ID" value="NZ_JAVRIF010000001.1"/>
</dbReference>
<dbReference type="SUPFAM" id="SSF143100">
    <property type="entry name" value="TTHA1013/TTHA0281-like"/>
    <property type="match status" value="1"/>
</dbReference>
<keyword evidence="3" id="KW-1185">Reference proteome</keyword>
<dbReference type="CDD" id="cd22231">
    <property type="entry name" value="RHH_NikR_HicB-like"/>
    <property type="match status" value="1"/>
</dbReference>
<dbReference type="EMBL" id="JAVRIF010000001">
    <property type="protein sequence ID" value="MDT0602038.1"/>
    <property type="molecule type" value="Genomic_DNA"/>
</dbReference>
<protein>
    <submittedName>
        <fullName evidence="2">Type II toxin-antitoxin system HicB family antitoxin</fullName>
    </submittedName>
</protein>
<gene>
    <name evidence="2" type="ORF">RM573_00325</name>
</gene>
<accession>A0ABU2ZYT1</accession>
<dbReference type="Pfam" id="PF15919">
    <property type="entry name" value="HicB_lk_antitox"/>
    <property type="match status" value="1"/>
</dbReference>
<name>A0ABU2ZYT1_9GAMM</name>
<reference evidence="2 3" key="1">
    <citation type="submission" date="2023-09" db="EMBL/GenBank/DDBJ databases">
        <authorList>
            <person name="Rey-Velasco X."/>
        </authorList>
    </citation>
    <scope>NUCLEOTIDE SEQUENCE [LARGE SCALE GENOMIC DNA]</scope>
    <source>
        <strain evidence="2 3">W431</strain>
    </source>
</reference>
<sequence>MKYPIALKKIIGSEHYKVSVPDLPGCECHATTIDQALIDIEKSMASHFSILAEYGESIPHASTIEKHQESINQVIWCLVDIDITPYLGKSHKINVTLPELLIKQIDDRVSKSEAHKTRSGFIASACLQALNN</sequence>
<dbReference type="InterPro" id="IPR031807">
    <property type="entry name" value="HicB-like"/>
</dbReference>